<gene>
    <name evidence="2" type="ORF">TMSB3V08_LOCUS306</name>
</gene>
<organism evidence="2">
    <name type="scientific">Timema monikensis</name>
    <dbReference type="NCBI Taxonomy" id="170555"/>
    <lineage>
        <taxon>Eukaryota</taxon>
        <taxon>Metazoa</taxon>
        <taxon>Ecdysozoa</taxon>
        <taxon>Arthropoda</taxon>
        <taxon>Hexapoda</taxon>
        <taxon>Insecta</taxon>
        <taxon>Pterygota</taxon>
        <taxon>Neoptera</taxon>
        <taxon>Polyneoptera</taxon>
        <taxon>Phasmatodea</taxon>
        <taxon>Timematodea</taxon>
        <taxon>Timematoidea</taxon>
        <taxon>Timematidae</taxon>
        <taxon>Timema</taxon>
    </lineage>
</organism>
<accession>A0A7R9DX51</accession>
<reference evidence="2" key="1">
    <citation type="submission" date="2020-11" db="EMBL/GenBank/DDBJ databases">
        <authorList>
            <person name="Tran Van P."/>
        </authorList>
    </citation>
    <scope>NUCLEOTIDE SEQUENCE</scope>
</reference>
<dbReference type="EMBL" id="OB792666">
    <property type="protein sequence ID" value="CAD7423316.1"/>
    <property type="molecule type" value="Genomic_DNA"/>
</dbReference>
<name>A0A7R9DX51_9NEOP</name>
<evidence type="ECO:0000313" key="2">
    <source>
        <dbReference type="EMBL" id="CAD7423316.1"/>
    </source>
</evidence>
<dbReference type="AlphaFoldDB" id="A0A7R9DX51"/>
<sequence>MVHSGERVHPTEIRTSISPSSAVELNTTSALANYATEAVHPTEIRTSISPSSAVGLNTTSALANYATKAEHCHTCSLVASIQNLEGGNTTQLLPSDTDLVVNIKRLLVTQISLYDTYLVTCCNTGSVESTGIEPRMKYTHICVEGKWKSILEKPFSVNSAEIQTLISLSSTVQLAARKVLDHAATKCYLCFVSIISLTQVCWRKNPENVTVTAVQNHADTNVVAGPPRSDGTSTSSSLSTLLAGPRPPPTGSLFNGGFFLLKSVASMPQASMNCWARLPNFLSMTVRHICNKTWTVNARETKKVEAMRVKFVRSMLAVTRRNMIINEVIQERMGVKGVWLRWYGHIMSMEKHRIPKRENTSREAKKEIVGADYKKCAIGSQADNRKCAKNFSLDTISSARLTCSSDGSTGSSSNCSSRILSADIVSQI</sequence>
<feature type="region of interest" description="Disordered" evidence="1">
    <location>
        <begin position="221"/>
        <end position="242"/>
    </location>
</feature>
<feature type="compositionally biased region" description="Low complexity" evidence="1">
    <location>
        <begin position="232"/>
        <end position="242"/>
    </location>
</feature>
<proteinExistence type="predicted"/>
<protein>
    <submittedName>
        <fullName evidence="2">Uncharacterized protein</fullName>
    </submittedName>
</protein>
<evidence type="ECO:0000256" key="1">
    <source>
        <dbReference type="SAM" id="MobiDB-lite"/>
    </source>
</evidence>